<feature type="compositionally biased region" description="Acidic residues" evidence="1">
    <location>
        <begin position="192"/>
        <end position="202"/>
    </location>
</feature>
<dbReference type="RefSeq" id="WP_320003717.1">
    <property type="nucleotide sequence ID" value="NZ_JAUHJS010000003.1"/>
</dbReference>
<protein>
    <submittedName>
        <fullName evidence="2">Uncharacterized protein</fullName>
    </submittedName>
</protein>
<keyword evidence="3" id="KW-1185">Reference proteome</keyword>
<comment type="caution">
    <text evidence="2">The sequence shown here is derived from an EMBL/GenBank/DDBJ whole genome shotgun (WGS) entry which is preliminary data.</text>
</comment>
<feature type="region of interest" description="Disordered" evidence="1">
    <location>
        <begin position="125"/>
        <end position="145"/>
    </location>
</feature>
<evidence type="ECO:0000313" key="2">
    <source>
        <dbReference type="EMBL" id="MDN4165189.1"/>
    </source>
</evidence>
<dbReference type="Proteomes" id="UP001168552">
    <property type="component" value="Unassembled WGS sequence"/>
</dbReference>
<proteinExistence type="predicted"/>
<organism evidence="2 3">
    <name type="scientific">Shiella aurantiaca</name>
    <dbReference type="NCBI Taxonomy" id="3058365"/>
    <lineage>
        <taxon>Bacteria</taxon>
        <taxon>Pseudomonadati</taxon>
        <taxon>Bacteroidota</taxon>
        <taxon>Cytophagia</taxon>
        <taxon>Cytophagales</taxon>
        <taxon>Shiellaceae</taxon>
        <taxon>Shiella</taxon>
    </lineage>
</organism>
<evidence type="ECO:0000256" key="1">
    <source>
        <dbReference type="SAM" id="MobiDB-lite"/>
    </source>
</evidence>
<gene>
    <name evidence="2" type="ORF">QWY31_06735</name>
</gene>
<accession>A0ABT8F4L6</accession>
<evidence type="ECO:0000313" key="3">
    <source>
        <dbReference type="Proteomes" id="UP001168552"/>
    </source>
</evidence>
<sequence length="202" mass="22917">MPEDQQAFFSLFGEDSIPKGYRYKIKTNKYGGIVQVSYRKRARDLAYVPMNTLYPIGGEEEYVDSTLLAEIDYNPLSDSVSVSLDSASLYARAERRKGYNQDQRWYEENIEEITREDGVDPKMVFRKKGEKGPQPKPSTAAQDTTGMDMNLVEAIDMRLEIYNDNGDLVESQPSDSTGVEAPIIEAPKKEEETQEDDGLDDF</sequence>
<dbReference type="EMBL" id="JAUHJS010000003">
    <property type="protein sequence ID" value="MDN4165189.1"/>
    <property type="molecule type" value="Genomic_DNA"/>
</dbReference>
<name>A0ABT8F4L6_9BACT</name>
<reference evidence="2" key="1">
    <citation type="submission" date="2023-06" db="EMBL/GenBank/DDBJ databases">
        <title>Cytophagales bacterium Strain LB-30, isolated from soil.</title>
        <authorList>
            <person name="Liu B."/>
        </authorList>
    </citation>
    <scope>NUCLEOTIDE SEQUENCE</scope>
    <source>
        <strain evidence="2">LB-30</strain>
    </source>
</reference>
<feature type="region of interest" description="Disordered" evidence="1">
    <location>
        <begin position="165"/>
        <end position="202"/>
    </location>
</feature>